<dbReference type="Gene3D" id="1.10.10.10">
    <property type="entry name" value="Winged helix-like DNA-binding domain superfamily/Winged helix DNA-binding domain"/>
    <property type="match status" value="1"/>
</dbReference>
<evidence type="ECO:0000256" key="2">
    <source>
        <dbReference type="ARBA" id="ARBA00023015"/>
    </source>
</evidence>
<comment type="similarity">
    <text evidence="1 9">Belongs to the ETS family.</text>
</comment>
<evidence type="ECO:0000256" key="5">
    <source>
        <dbReference type="ARBA" id="ARBA00023163"/>
    </source>
</evidence>
<dbReference type="FunFam" id="1.10.150.50:FF:000026">
    <property type="entry name" value="ETS homologous factor isoform X1"/>
    <property type="match status" value="1"/>
</dbReference>
<protein>
    <recommendedName>
        <fullName evidence="7">ETS-related transcription factor Elf-5</fullName>
    </recommendedName>
    <alternativeName>
        <fullName evidence="8">E74-like factor 5</fullName>
    </alternativeName>
</protein>
<dbReference type="InterPro" id="IPR000418">
    <property type="entry name" value="Ets_dom"/>
</dbReference>
<dbReference type="InterPro" id="IPR003118">
    <property type="entry name" value="Pointed_dom"/>
</dbReference>
<accession>A0A8J6A119</accession>
<feature type="non-terminal residue" evidence="13">
    <location>
        <position position="1"/>
    </location>
</feature>
<feature type="domain" description="ETS" evidence="11">
    <location>
        <begin position="323"/>
        <end position="404"/>
    </location>
</feature>
<dbReference type="PROSITE" id="PS50061">
    <property type="entry name" value="ETS_DOMAIN_3"/>
    <property type="match status" value="1"/>
</dbReference>
<organism evidence="13 14">
    <name type="scientific">Galemys pyrenaicus</name>
    <name type="common">Iberian desman</name>
    <name type="synonym">Pyrenean desman</name>
    <dbReference type="NCBI Taxonomy" id="202257"/>
    <lineage>
        <taxon>Eukaryota</taxon>
        <taxon>Metazoa</taxon>
        <taxon>Chordata</taxon>
        <taxon>Craniata</taxon>
        <taxon>Vertebrata</taxon>
        <taxon>Euteleostomi</taxon>
        <taxon>Mammalia</taxon>
        <taxon>Eutheria</taxon>
        <taxon>Laurasiatheria</taxon>
        <taxon>Eulipotyphla</taxon>
        <taxon>Talpidae</taxon>
        <taxon>Galemys</taxon>
    </lineage>
</organism>
<feature type="domain" description="PNT" evidence="12">
    <location>
        <begin position="186"/>
        <end position="272"/>
    </location>
</feature>
<dbReference type="PANTHER" id="PTHR11849:SF15">
    <property type="entry name" value="ETS-RELATED TRANSCRIPTION FACTOR ELF-5"/>
    <property type="match status" value="1"/>
</dbReference>
<feature type="region of interest" description="Disordered" evidence="10">
    <location>
        <begin position="1"/>
        <end position="21"/>
    </location>
</feature>
<name>A0A8J6A119_GALPY</name>
<keyword evidence="2" id="KW-0805">Transcription regulation</keyword>
<dbReference type="PRINTS" id="PR00454">
    <property type="entry name" value="ETSDOMAIN"/>
</dbReference>
<evidence type="ECO:0000256" key="8">
    <source>
        <dbReference type="ARBA" id="ARBA00077006"/>
    </source>
</evidence>
<gene>
    <name evidence="13" type="ORF">J0S82_010432</name>
</gene>
<sequence>RRTSLPWETDLRPSSPLPRAQTSAARRLLSAVAASLLYQPAKQETHPTCHQHLGTVEVEDPPAGCHSRTLLHLGGCSGPGHPEEVSPAWRQPCGVLTEEVGPAQPGPSSDRVMTTAEDPSPAQPGGTSELRWVLRVWVQGEERAPACPPPRRVMLDSVTHSTFLPNASFCDPLMSWTDLFGNEEYYPAFEHQTACDSYWTSVHPEYWTKRHVWEWLQFCCDQYKLDANCISFCHFNISGLQLCSMTQEEFVEAAGICGEYLYFILQNIRSQGYSFFNDAEETKAAIKDFVNHSVADADSNCLKTNVIKGQDCHSHSRTSLQSSHLWEFVRDLLLSPEENCGILEWEDREQGIFRVVKSEALAKMWGQRKKNDRMTYEKLSRALRYYYKTGILERVDRRLVYKFGKNAHGWQEEQL</sequence>
<keyword evidence="4" id="KW-0010">Activator</keyword>
<evidence type="ECO:0000313" key="13">
    <source>
        <dbReference type="EMBL" id="KAG8510777.1"/>
    </source>
</evidence>
<keyword evidence="5" id="KW-0804">Transcription</keyword>
<dbReference type="Pfam" id="PF00178">
    <property type="entry name" value="Ets"/>
    <property type="match status" value="1"/>
</dbReference>
<keyword evidence="3 9" id="KW-0238">DNA-binding</keyword>
<feature type="region of interest" description="Disordered" evidence="10">
    <location>
        <begin position="100"/>
        <end position="126"/>
    </location>
</feature>
<dbReference type="Pfam" id="PF02198">
    <property type="entry name" value="SAM_PNT"/>
    <property type="match status" value="1"/>
</dbReference>
<dbReference type="InterPro" id="IPR036388">
    <property type="entry name" value="WH-like_DNA-bd_sf"/>
</dbReference>
<keyword evidence="14" id="KW-1185">Reference proteome</keyword>
<dbReference type="FunFam" id="1.10.10.10:FF:000244">
    <property type="entry name" value="ETS-related transcription factor Elf-5 isoform X1"/>
    <property type="match status" value="1"/>
</dbReference>
<dbReference type="Gene3D" id="1.10.150.50">
    <property type="entry name" value="Transcription Factor, Ets-1"/>
    <property type="match status" value="1"/>
</dbReference>
<dbReference type="SMART" id="SM00251">
    <property type="entry name" value="SAM_PNT"/>
    <property type="match status" value="1"/>
</dbReference>
<comment type="subcellular location">
    <subcellularLocation>
        <location evidence="9">Nucleus</location>
    </subcellularLocation>
</comment>
<dbReference type="SUPFAM" id="SSF47769">
    <property type="entry name" value="SAM/Pointed domain"/>
    <property type="match status" value="1"/>
</dbReference>
<evidence type="ECO:0000256" key="4">
    <source>
        <dbReference type="ARBA" id="ARBA00023159"/>
    </source>
</evidence>
<proteinExistence type="inferred from homology"/>
<evidence type="ECO:0000256" key="1">
    <source>
        <dbReference type="ARBA" id="ARBA00005562"/>
    </source>
</evidence>
<dbReference type="SMART" id="SM00413">
    <property type="entry name" value="ETS"/>
    <property type="match status" value="1"/>
</dbReference>
<keyword evidence="6 9" id="KW-0539">Nucleus</keyword>
<dbReference type="GO" id="GO:0030154">
    <property type="term" value="P:cell differentiation"/>
    <property type="evidence" value="ECO:0007669"/>
    <property type="project" value="TreeGrafter"/>
</dbReference>
<dbReference type="CDD" id="cd08538">
    <property type="entry name" value="SAM_PNT-ESE-2-like"/>
    <property type="match status" value="1"/>
</dbReference>
<dbReference type="PANTHER" id="PTHR11849">
    <property type="entry name" value="ETS"/>
    <property type="match status" value="1"/>
</dbReference>
<dbReference type="GO" id="GO:1990837">
    <property type="term" value="F:sequence-specific double-stranded DNA binding"/>
    <property type="evidence" value="ECO:0007669"/>
    <property type="project" value="UniProtKB-ARBA"/>
</dbReference>
<dbReference type="Proteomes" id="UP000700334">
    <property type="component" value="Unassembled WGS sequence"/>
</dbReference>
<dbReference type="GO" id="GO:0000981">
    <property type="term" value="F:DNA-binding transcription factor activity, RNA polymerase II-specific"/>
    <property type="evidence" value="ECO:0007669"/>
    <property type="project" value="TreeGrafter"/>
</dbReference>
<dbReference type="SUPFAM" id="SSF46785">
    <property type="entry name" value="Winged helix' DNA-binding domain"/>
    <property type="match status" value="1"/>
</dbReference>
<dbReference type="EMBL" id="JAGFMF010011862">
    <property type="protein sequence ID" value="KAG8510777.1"/>
    <property type="molecule type" value="Genomic_DNA"/>
</dbReference>
<dbReference type="InterPro" id="IPR036390">
    <property type="entry name" value="WH_DNA-bd_sf"/>
</dbReference>
<evidence type="ECO:0000256" key="7">
    <source>
        <dbReference type="ARBA" id="ARBA00072772"/>
    </source>
</evidence>
<evidence type="ECO:0000259" key="12">
    <source>
        <dbReference type="PROSITE" id="PS51433"/>
    </source>
</evidence>
<dbReference type="InterPro" id="IPR013761">
    <property type="entry name" value="SAM/pointed_sf"/>
</dbReference>
<evidence type="ECO:0000256" key="9">
    <source>
        <dbReference type="RuleBase" id="RU004019"/>
    </source>
</evidence>
<evidence type="ECO:0000313" key="14">
    <source>
        <dbReference type="Proteomes" id="UP000700334"/>
    </source>
</evidence>
<dbReference type="AlphaFoldDB" id="A0A8J6A119"/>
<reference evidence="13" key="1">
    <citation type="journal article" date="2021" name="Evol. Appl.">
        <title>The genome of the Pyrenean desman and the effects of bottlenecks and inbreeding on the genomic landscape of an endangered species.</title>
        <authorList>
            <person name="Escoda L."/>
            <person name="Castresana J."/>
        </authorList>
    </citation>
    <scope>NUCLEOTIDE SEQUENCE</scope>
    <source>
        <strain evidence="13">IBE-C5619</strain>
    </source>
</reference>
<dbReference type="PROSITE" id="PS51433">
    <property type="entry name" value="PNT"/>
    <property type="match status" value="1"/>
</dbReference>
<dbReference type="InterPro" id="IPR046328">
    <property type="entry name" value="ETS_fam"/>
</dbReference>
<dbReference type="GO" id="GO:0005634">
    <property type="term" value="C:nucleus"/>
    <property type="evidence" value="ECO:0007669"/>
    <property type="project" value="UniProtKB-SubCell"/>
</dbReference>
<evidence type="ECO:0000256" key="6">
    <source>
        <dbReference type="ARBA" id="ARBA00023242"/>
    </source>
</evidence>
<evidence type="ECO:0000256" key="10">
    <source>
        <dbReference type="SAM" id="MobiDB-lite"/>
    </source>
</evidence>
<dbReference type="PROSITE" id="PS00346">
    <property type="entry name" value="ETS_DOMAIN_2"/>
    <property type="match status" value="1"/>
</dbReference>
<evidence type="ECO:0000259" key="11">
    <source>
        <dbReference type="PROSITE" id="PS50061"/>
    </source>
</evidence>
<evidence type="ECO:0000256" key="3">
    <source>
        <dbReference type="ARBA" id="ARBA00023125"/>
    </source>
</evidence>
<comment type="caution">
    <text evidence="13">The sequence shown here is derived from an EMBL/GenBank/DDBJ whole genome shotgun (WGS) entry which is preliminary data.</text>
</comment>
<dbReference type="OrthoDB" id="5961210at2759"/>